<protein>
    <recommendedName>
        <fullName evidence="3">DUF3768 domain-containing protein</fullName>
    </recommendedName>
</protein>
<sequence length="120" mass="13526">MPRRATMNNIATAVTLRRIRVLNDFFRATFLGGKVVITSGVASLPLDVKARAMIQVQSFADFNADNDPHDEHDFGSFEVAGAKFFWKIDYYDVLCEFGSEDPADPEKTTRVLTIMLAEEY</sequence>
<dbReference type="EMBL" id="CP016428">
    <property type="protein sequence ID" value="ANV99342.1"/>
    <property type="molecule type" value="Genomic_DNA"/>
</dbReference>
<keyword evidence="2" id="KW-1185">Reference proteome</keyword>
<dbReference type="AlphaFoldDB" id="A0A1B1U9C8"/>
<organism evidence="1 2">
    <name type="scientific">Bradyrhizobium icense</name>
    <dbReference type="NCBI Taxonomy" id="1274631"/>
    <lineage>
        <taxon>Bacteria</taxon>
        <taxon>Pseudomonadati</taxon>
        <taxon>Pseudomonadota</taxon>
        <taxon>Alphaproteobacteria</taxon>
        <taxon>Hyphomicrobiales</taxon>
        <taxon>Nitrobacteraceae</taxon>
        <taxon>Bradyrhizobium</taxon>
    </lineage>
</organism>
<evidence type="ECO:0000313" key="2">
    <source>
        <dbReference type="Proteomes" id="UP000092839"/>
    </source>
</evidence>
<dbReference type="KEGG" id="bic:LMTR13_03275"/>
<dbReference type="STRING" id="1274631.LMTR13_03275"/>
<evidence type="ECO:0008006" key="3">
    <source>
        <dbReference type="Google" id="ProtNLM"/>
    </source>
</evidence>
<evidence type="ECO:0000313" key="1">
    <source>
        <dbReference type="EMBL" id="ANV99342.1"/>
    </source>
</evidence>
<dbReference type="InterPro" id="IPR022243">
    <property type="entry name" value="DUF3768"/>
</dbReference>
<proteinExistence type="predicted"/>
<dbReference type="Proteomes" id="UP000092839">
    <property type="component" value="Chromosome"/>
</dbReference>
<accession>A0A1B1U9C8</accession>
<reference evidence="1 2" key="1">
    <citation type="submission" date="2016-07" db="EMBL/GenBank/DDBJ databases">
        <title>Complete genome sequence of Bradyrhizobium icense LMTR 13T, a potential inoculant strain isolated from lima bean (Phaseolus lunatus) in Peru.</title>
        <authorList>
            <person name="Ormeno-Orrillo E."/>
            <person name="Duran D."/>
            <person name="Rogel M.A."/>
            <person name="Rey L."/>
            <person name="Imperial J."/>
            <person name="Ruiz-Argueso T."/>
            <person name="Martinez-Romero E."/>
        </authorList>
    </citation>
    <scope>NUCLEOTIDE SEQUENCE [LARGE SCALE GENOMIC DNA]</scope>
    <source>
        <strain evidence="1 2">LMTR 13</strain>
    </source>
</reference>
<name>A0A1B1U9C8_9BRAD</name>
<gene>
    <name evidence="1" type="ORF">LMTR13_03275</name>
</gene>
<dbReference type="Pfam" id="PF12599">
    <property type="entry name" value="DUF3768"/>
    <property type="match status" value="1"/>
</dbReference>